<comment type="catalytic activity">
    <reaction evidence="7 9">
        <text>AMP + ATP = 2 ADP</text>
        <dbReference type="Rhea" id="RHEA:12973"/>
        <dbReference type="ChEBI" id="CHEBI:30616"/>
        <dbReference type="ChEBI" id="CHEBI:456215"/>
        <dbReference type="ChEBI" id="CHEBI:456216"/>
        <dbReference type="EC" id="2.7.4.3"/>
    </reaction>
</comment>
<name>A0ABN1JBI4_9CLOT</name>
<dbReference type="EC" id="2.7.4.3" evidence="7 9"/>
<dbReference type="InterPro" id="IPR033690">
    <property type="entry name" value="Adenylat_kinase_CS"/>
</dbReference>
<feature type="binding site" evidence="7">
    <location>
        <begin position="136"/>
        <end position="137"/>
    </location>
    <ligand>
        <name>ATP</name>
        <dbReference type="ChEBI" id="CHEBI:30616"/>
    </ligand>
</feature>
<keyword evidence="7 9" id="KW-0067">ATP-binding</keyword>
<feature type="binding site" evidence="7">
    <location>
        <position position="171"/>
    </location>
    <ligand>
        <name>AMP</name>
        <dbReference type="ChEBI" id="CHEBI:456215"/>
    </ligand>
</feature>
<feature type="binding site" evidence="7">
    <location>
        <begin position="85"/>
        <end position="88"/>
    </location>
    <ligand>
        <name>AMP</name>
        <dbReference type="ChEBI" id="CHEBI:456215"/>
    </ligand>
</feature>
<dbReference type="InterPro" id="IPR027417">
    <property type="entry name" value="P-loop_NTPase"/>
</dbReference>
<keyword evidence="5 7" id="KW-0418">Kinase</keyword>
<dbReference type="Proteomes" id="UP001501510">
    <property type="component" value="Unassembled WGS sequence"/>
</dbReference>
<dbReference type="Pfam" id="PF05191">
    <property type="entry name" value="ADK_lid"/>
    <property type="match status" value="1"/>
</dbReference>
<dbReference type="Pfam" id="PF00406">
    <property type="entry name" value="ADK"/>
    <property type="match status" value="1"/>
</dbReference>
<dbReference type="InterPro" id="IPR006259">
    <property type="entry name" value="Adenyl_kin_sub"/>
</dbReference>
<comment type="caution">
    <text evidence="11">The sequence shown here is derived from an EMBL/GenBank/DDBJ whole genome shotgun (WGS) entry which is preliminary data.</text>
</comment>
<dbReference type="PROSITE" id="PS00113">
    <property type="entry name" value="ADENYLATE_KINASE"/>
    <property type="match status" value="1"/>
</dbReference>
<comment type="domain">
    <text evidence="7">Consists of three domains, a large central CORE domain and two small peripheral domains, NMPbind and LID, which undergo movements during catalysis. The LID domain closes over the site of phosphoryl transfer upon ATP binding. Assembling and dissambling the active center during each catalytic cycle provides an effective means to prevent ATP hydrolysis. Some bacteria have evolved a zinc-coordinating structure that stabilizes the LID domain.</text>
</comment>
<proteinExistence type="inferred from homology"/>
<dbReference type="SUPFAM" id="SSF52540">
    <property type="entry name" value="P-loop containing nucleoside triphosphate hydrolases"/>
    <property type="match status" value="1"/>
</dbReference>
<evidence type="ECO:0000256" key="6">
    <source>
        <dbReference type="ARBA" id="ARBA00022833"/>
    </source>
</evidence>
<feature type="binding site" evidence="7">
    <location>
        <position position="133"/>
    </location>
    <ligand>
        <name>Zn(2+)</name>
        <dbReference type="ChEBI" id="CHEBI:29105"/>
        <note>structural</note>
    </ligand>
</feature>
<keyword evidence="6 7" id="KW-0862">Zinc</keyword>
<keyword evidence="1 7" id="KW-0808">Transferase</keyword>
<comment type="subunit">
    <text evidence="7 9">Monomer.</text>
</comment>
<evidence type="ECO:0000256" key="5">
    <source>
        <dbReference type="ARBA" id="ARBA00022777"/>
    </source>
</evidence>
<feature type="binding site" evidence="7">
    <location>
        <position position="199"/>
    </location>
    <ligand>
        <name>ATP</name>
        <dbReference type="ChEBI" id="CHEBI:30616"/>
    </ligand>
</feature>
<accession>A0ABN1JBI4</accession>
<organism evidence="11 12">
    <name type="scientific">Clostridium oceanicum</name>
    <dbReference type="NCBI Taxonomy" id="1543"/>
    <lineage>
        <taxon>Bacteria</taxon>
        <taxon>Bacillati</taxon>
        <taxon>Bacillota</taxon>
        <taxon>Clostridia</taxon>
        <taxon>Eubacteriales</taxon>
        <taxon>Clostridiaceae</taxon>
        <taxon>Clostridium</taxon>
    </lineage>
</organism>
<feature type="domain" description="Adenylate kinase active site lid" evidence="10">
    <location>
        <begin position="127"/>
        <end position="162"/>
    </location>
</feature>
<feature type="binding site" evidence="7">
    <location>
        <position position="31"/>
    </location>
    <ligand>
        <name>AMP</name>
        <dbReference type="ChEBI" id="CHEBI:456215"/>
    </ligand>
</feature>
<dbReference type="Gene3D" id="3.40.50.300">
    <property type="entry name" value="P-loop containing nucleotide triphosphate hydrolases"/>
    <property type="match status" value="1"/>
</dbReference>
<evidence type="ECO:0000313" key="12">
    <source>
        <dbReference type="Proteomes" id="UP001501510"/>
    </source>
</evidence>
<evidence type="ECO:0000256" key="2">
    <source>
        <dbReference type="ARBA" id="ARBA00022723"/>
    </source>
</evidence>
<comment type="subcellular location">
    <subcellularLocation>
        <location evidence="7 9">Cytoplasm</location>
    </subcellularLocation>
</comment>
<feature type="binding site" evidence="7">
    <location>
        <position position="150"/>
    </location>
    <ligand>
        <name>Zn(2+)</name>
        <dbReference type="ChEBI" id="CHEBI:29105"/>
        <note>structural</note>
    </ligand>
</feature>
<feature type="binding site" evidence="7">
    <location>
        <position position="153"/>
    </location>
    <ligand>
        <name>Zn(2+)</name>
        <dbReference type="ChEBI" id="CHEBI:29105"/>
        <note>structural</note>
    </ligand>
</feature>
<feature type="binding site" evidence="7">
    <location>
        <position position="160"/>
    </location>
    <ligand>
        <name>AMP</name>
        <dbReference type="ChEBI" id="CHEBI:456215"/>
    </ligand>
</feature>
<evidence type="ECO:0000256" key="4">
    <source>
        <dbReference type="ARBA" id="ARBA00022741"/>
    </source>
</evidence>
<keyword evidence="4 7" id="KW-0547">Nucleotide-binding</keyword>
<dbReference type="PANTHER" id="PTHR23359">
    <property type="entry name" value="NUCLEOTIDE KINASE"/>
    <property type="match status" value="1"/>
</dbReference>
<feature type="region of interest" description="NMP" evidence="7">
    <location>
        <begin position="30"/>
        <end position="59"/>
    </location>
</feature>
<dbReference type="GO" id="GO:0016301">
    <property type="term" value="F:kinase activity"/>
    <property type="evidence" value="ECO:0007669"/>
    <property type="project" value="UniProtKB-KW"/>
</dbReference>
<protein>
    <recommendedName>
        <fullName evidence="7 9">Adenylate kinase</fullName>
        <shortName evidence="7">AK</shortName>
        <ecNumber evidence="7 9">2.7.4.3</ecNumber>
    </recommendedName>
    <alternativeName>
        <fullName evidence="7">ATP-AMP transphosphorylase</fullName>
    </alternativeName>
    <alternativeName>
        <fullName evidence="7">ATP:AMP phosphotransferase</fullName>
    </alternativeName>
    <alternativeName>
        <fullName evidence="7">Adenylate monophosphate kinase</fullName>
    </alternativeName>
</protein>
<reference evidence="11 12" key="1">
    <citation type="journal article" date="2019" name="Int. J. Syst. Evol. Microbiol.">
        <title>The Global Catalogue of Microorganisms (GCM) 10K type strain sequencing project: providing services to taxonomists for standard genome sequencing and annotation.</title>
        <authorList>
            <consortium name="The Broad Institute Genomics Platform"/>
            <consortium name="The Broad Institute Genome Sequencing Center for Infectious Disease"/>
            <person name="Wu L."/>
            <person name="Ma J."/>
        </authorList>
    </citation>
    <scope>NUCLEOTIDE SEQUENCE [LARGE SCALE GENOMIC DNA]</scope>
    <source>
        <strain evidence="11 12">JCM 1407</strain>
    </source>
</reference>
<feature type="binding site" evidence="7">
    <location>
        <begin position="10"/>
        <end position="15"/>
    </location>
    <ligand>
        <name>ATP</name>
        <dbReference type="ChEBI" id="CHEBI:30616"/>
    </ligand>
</feature>
<dbReference type="PRINTS" id="PR00094">
    <property type="entry name" value="ADENYLTKNASE"/>
</dbReference>
<feature type="binding site" evidence="7">
    <location>
        <position position="127"/>
    </location>
    <ligand>
        <name>ATP</name>
        <dbReference type="ChEBI" id="CHEBI:30616"/>
    </ligand>
</feature>
<comment type="function">
    <text evidence="7">Catalyzes the reversible transfer of the terminal phosphate group between ATP and AMP. Plays an important role in cellular energy homeostasis and in adenine nucleotide metabolism.</text>
</comment>
<sequence>MRVILLGPPGAGKGTQAKLISEKFNIPHISTGDIFRSNIKGKTPLGIKAKSYIDKGQLVPDEVTIGIVEDRLQKDDCKNGFLLDGFPRTVAQAEALDNIQEKSGKKIDVSLLITVPEQFILERMTGRRVCPSCGGSYHVKFNPPKVEGKCDICGAELIQRKDDTEDTVKKRLTVYNDQTSPLISYYKNNGILSEVDGTDAIDKVFGSISNILGAQE</sequence>
<dbReference type="InterPro" id="IPR000850">
    <property type="entry name" value="Adenylat/UMP-CMP_kin"/>
</dbReference>
<evidence type="ECO:0000259" key="10">
    <source>
        <dbReference type="Pfam" id="PF05191"/>
    </source>
</evidence>
<dbReference type="InterPro" id="IPR007862">
    <property type="entry name" value="Adenylate_kinase_lid-dom"/>
</dbReference>
<feature type="binding site" evidence="7">
    <location>
        <position position="130"/>
    </location>
    <ligand>
        <name>Zn(2+)</name>
        <dbReference type="ChEBI" id="CHEBI:29105"/>
        <note>structural</note>
    </ligand>
</feature>
<feature type="binding site" evidence="7">
    <location>
        <position position="36"/>
    </location>
    <ligand>
        <name>AMP</name>
        <dbReference type="ChEBI" id="CHEBI:456215"/>
    </ligand>
</feature>
<dbReference type="RefSeq" id="WP_343758759.1">
    <property type="nucleotide sequence ID" value="NZ_BAAACG010000003.1"/>
</dbReference>
<keyword evidence="12" id="KW-1185">Reference proteome</keyword>
<evidence type="ECO:0000256" key="3">
    <source>
        <dbReference type="ARBA" id="ARBA00022727"/>
    </source>
</evidence>
<evidence type="ECO:0000256" key="1">
    <source>
        <dbReference type="ARBA" id="ARBA00022679"/>
    </source>
</evidence>
<dbReference type="NCBIfam" id="NF001380">
    <property type="entry name" value="PRK00279.1-2"/>
    <property type="match status" value="1"/>
</dbReference>
<evidence type="ECO:0000256" key="9">
    <source>
        <dbReference type="RuleBase" id="RU003331"/>
    </source>
</evidence>
<keyword evidence="2 7" id="KW-0479">Metal-binding</keyword>
<evidence type="ECO:0000256" key="8">
    <source>
        <dbReference type="RuleBase" id="RU003330"/>
    </source>
</evidence>
<feature type="binding site" evidence="7">
    <location>
        <position position="92"/>
    </location>
    <ligand>
        <name>AMP</name>
        <dbReference type="ChEBI" id="CHEBI:456215"/>
    </ligand>
</feature>
<dbReference type="NCBIfam" id="NF001379">
    <property type="entry name" value="PRK00279.1-1"/>
    <property type="match status" value="1"/>
</dbReference>
<dbReference type="CDD" id="cd01428">
    <property type="entry name" value="ADK"/>
    <property type="match status" value="1"/>
</dbReference>
<gene>
    <name evidence="7" type="primary">adk</name>
    <name evidence="11" type="ORF">GCM10008906_06230</name>
</gene>
<feature type="region of interest" description="LID" evidence="7">
    <location>
        <begin position="126"/>
        <end position="163"/>
    </location>
</feature>
<comment type="pathway">
    <text evidence="7">Purine metabolism; AMP biosynthesis via salvage pathway; AMP from ADP: step 1/1.</text>
</comment>
<keyword evidence="7" id="KW-0963">Cytoplasm</keyword>
<comment type="similarity">
    <text evidence="7 8">Belongs to the adenylate kinase family.</text>
</comment>
<keyword evidence="3 7" id="KW-0545">Nucleotide biosynthesis</keyword>
<dbReference type="HAMAP" id="MF_00235">
    <property type="entry name" value="Adenylate_kinase_Adk"/>
    <property type="match status" value="1"/>
</dbReference>
<dbReference type="EMBL" id="BAAACG010000003">
    <property type="protein sequence ID" value="GAA0734272.1"/>
    <property type="molecule type" value="Genomic_DNA"/>
</dbReference>
<dbReference type="NCBIfam" id="NF001381">
    <property type="entry name" value="PRK00279.1-3"/>
    <property type="match status" value="1"/>
</dbReference>
<feature type="binding site" evidence="7">
    <location>
        <begin position="57"/>
        <end position="59"/>
    </location>
    <ligand>
        <name>AMP</name>
        <dbReference type="ChEBI" id="CHEBI:456215"/>
    </ligand>
</feature>
<evidence type="ECO:0000313" key="11">
    <source>
        <dbReference type="EMBL" id="GAA0734272.1"/>
    </source>
</evidence>
<evidence type="ECO:0000256" key="7">
    <source>
        <dbReference type="HAMAP-Rule" id="MF_00235"/>
    </source>
</evidence>
<dbReference type="NCBIfam" id="TIGR01351">
    <property type="entry name" value="adk"/>
    <property type="match status" value="1"/>
</dbReference>
<dbReference type="NCBIfam" id="NF011100">
    <property type="entry name" value="PRK14527.1"/>
    <property type="match status" value="1"/>
</dbReference>